<evidence type="ECO:0000313" key="1">
    <source>
        <dbReference type="EMBL" id="TMQ71350.1"/>
    </source>
</evidence>
<dbReference type="Proteomes" id="UP000319771">
    <property type="component" value="Unassembled WGS sequence"/>
</dbReference>
<protein>
    <submittedName>
        <fullName evidence="1">Toxin-antitoxin system HicB family antitoxin</fullName>
    </submittedName>
</protein>
<reference evidence="1 2" key="1">
    <citation type="journal article" date="2019" name="Nat. Microbiol.">
        <title>Mediterranean grassland soil C-N compound turnover is dependent on rainfall and depth, and is mediated by genomically divergent microorganisms.</title>
        <authorList>
            <person name="Diamond S."/>
            <person name="Andeer P.F."/>
            <person name="Li Z."/>
            <person name="Crits-Christoph A."/>
            <person name="Burstein D."/>
            <person name="Anantharaman K."/>
            <person name="Lane K.R."/>
            <person name="Thomas B.C."/>
            <person name="Pan C."/>
            <person name="Northen T.R."/>
            <person name="Banfield J.F."/>
        </authorList>
    </citation>
    <scope>NUCLEOTIDE SEQUENCE [LARGE SCALE GENOMIC DNA]</scope>
    <source>
        <strain evidence="1">WS_11</strain>
    </source>
</reference>
<sequence>MTTTIRLPPGLHRRLLLEAADTGRSANDIVAEALQALLDARGTPPRLTRRRIKMRGAGADSSHDT</sequence>
<dbReference type="InterPro" id="IPR008651">
    <property type="entry name" value="Uncharacterised_HicB"/>
</dbReference>
<dbReference type="Pfam" id="PF05534">
    <property type="entry name" value="HicB"/>
    <property type="match status" value="1"/>
</dbReference>
<dbReference type="InterPro" id="IPR010985">
    <property type="entry name" value="Ribbon_hlx_hlx"/>
</dbReference>
<dbReference type="EMBL" id="VBPB01000168">
    <property type="protein sequence ID" value="TMQ71350.1"/>
    <property type="molecule type" value="Genomic_DNA"/>
</dbReference>
<gene>
    <name evidence="1" type="ORF">E6K81_10260</name>
</gene>
<dbReference type="AlphaFoldDB" id="A0A538U631"/>
<dbReference type="InterPro" id="IPR013321">
    <property type="entry name" value="Arc_rbn_hlx_hlx"/>
</dbReference>
<dbReference type="SUPFAM" id="SSF47598">
    <property type="entry name" value="Ribbon-helix-helix"/>
    <property type="match status" value="1"/>
</dbReference>
<accession>A0A538U631</accession>
<evidence type="ECO:0000313" key="2">
    <source>
        <dbReference type="Proteomes" id="UP000319771"/>
    </source>
</evidence>
<comment type="caution">
    <text evidence="1">The sequence shown here is derived from an EMBL/GenBank/DDBJ whole genome shotgun (WGS) entry which is preliminary data.</text>
</comment>
<proteinExistence type="predicted"/>
<dbReference type="Gene3D" id="1.10.1220.10">
    <property type="entry name" value="Met repressor-like"/>
    <property type="match status" value="1"/>
</dbReference>
<dbReference type="GO" id="GO:0006355">
    <property type="term" value="P:regulation of DNA-templated transcription"/>
    <property type="evidence" value="ECO:0007669"/>
    <property type="project" value="InterPro"/>
</dbReference>
<organism evidence="1 2">
    <name type="scientific">Eiseniibacteriota bacterium</name>
    <dbReference type="NCBI Taxonomy" id="2212470"/>
    <lineage>
        <taxon>Bacteria</taxon>
        <taxon>Candidatus Eiseniibacteriota</taxon>
    </lineage>
</organism>
<name>A0A538U631_UNCEI</name>